<dbReference type="EMBL" id="CABEEZ010000097">
    <property type="protein sequence ID" value="VTR39792.1"/>
    <property type="molecule type" value="Genomic_DNA"/>
</dbReference>
<accession>A0A4U9V4M8</accession>
<dbReference type="AlphaFoldDB" id="A0A4U9V4M8"/>
<feature type="region of interest" description="Disordered" evidence="1">
    <location>
        <begin position="138"/>
        <end position="164"/>
    </location>
</feature>
<evidence type="ECO:0000256" key="1">
    <source>
        <dbReference type="SAM" id="MobiDB-lite"/>
    </source>
</evidence>
<dbReference type="InterPro" id="IPR051802">
    <property type="entry name" value="YfhM-like"/>
</dbReference>
<proteinExistence type="predicted"/>
<organism evidence="2">
    <name type="scientific">Serratia fonticola</name>
    <dbReference type="NCBI Taxonomy" id="47917"/>
    <lineage>
        <taxon>Bacteria</taxon>
        <taxon>Pseudomonadati</taxon>
        <taxon>Pseudomonadota</taxon>
        <taxon>Gammaproteobacteria</taxon>
        <taxon>Enterobacterales</taxon>
        <taxon>Yersiniaceae</taxon>
        <taxon>Serratia</taxon>
    </lineage>
</organism>
<evidence type="ECO:0000313" key="2">
    <source>
        <dbReference type="EMBL" id="VTR39792.1"/>
    </source>
</evidence>
<name>A0A4U9V4M8_SERFO</name>
<reference evidence="2" key="1">
    <citation type="submission" date="2019-05" db="EMBL/GenBank/DDBJ databases">
        <authorList>
            <consortium name="Pathogen Informatics"/>
        </authorList>
    </citation>
    <scope>NUCLEOTIDE SEQUENCE [LARGE SCALE GENOMIC DNA]</scope>
    <source>
        <strain evidence="2">NCTC12965</strain>
    </source>
</reference>
<dbReference type="PANTHER" id="PTHR40094">
    <property type="entry name" value="ALPHA-2-MACROGLOBULIN HOMOLOG"/>
    <property type="match status" value="1"/>
</dbReference>
<sequence length="238" mass="26134">MTPPPQLEVVGKAEQSLSLAEKREGVINFRLRAKAALGDAPLVFDARYGDKTSRRTISTSVRPAMPYRTQTVMGRMSGSSQNIDNLRQMFDAYAQRSAAVSHSPLVLTNGLAQYLADYPYYCSEQIVSRSIPLIMQKPASGNEKQPEPGRSQQTAEKPARRTAFPPERQRGHWCLAFIAGNRSFRHTIRGAIPAGSQSGGLCLAGRMLEDANARCVSWQPTVMMICIICVCVPGRSTC</sequence>
<protein>
    <submittedName>
        <fullName evidence="2">Uncharacterized protein</fullName>
    </submittedName>
</protein>
<dbReference type="PANTHER" id="PTHR40094:SF1">
    <property type="entry name" value="UBIQUITIN DOMAIN-CONTAINING PROTEIN"/>
    <property type="match status" value="1"/>
</dbReference>
<dbReference type="GO" id="GO:0004866">
    <property type="term" value="F:endopeptidase inhibitor activity"/>
    <property type="evidence" value="ECO:0007669"/>
    <property type="project" value="TreeGrafter"/>
</dbReference>
<gene>
    <name evidence="2" type="ORF">NCTC12965_04399</name>
</gene>